<sequence length="443" mass="49958">MDNTTLPLVKIIPPIQQPTDSDLLLIFFHILFMTFGICGNISQISIQIYHRRFRRKSPISLGAPYVVLEILSKQWSFSRATCQFSEITGQIGRTLVPYTISAIFLATGFPEIFAILPGFLMSVLVLVLLILLRVGESAQLESHLLGQAIRANNNTIMFEIFQCTVPFRAQIYTPGLAAIIELVMLANFVIFAAILGATQCRFANRSIEETNWSDEAEIRERLGEISREKFAHHYHYNSLETNRIQKRRVKRDGGIVSGPIATALVTGMIGMTAKTVNDLTNFNPRISEGGCEWFGTAPLCNFPCPADYDFIRMHNGRCSTWWMSGFCSPDPSFGKPCTTIFGDYFSKRFCCKSDPSECTWSGRWMGANTAHNIYCRYDNVGKCGMIDCSINHFNMKAQNSSKITGERCDQLELFGLRGKATCGYIAWFNENGDVVNSWYKTRR</sequence>
<feature type="transmembrane region" description="Helical" evidence="1">
    <location>
        <begin position="23"/>
        <end position="46"/>
    </location>
</feature>
<feature type="transmembrane region" description="Helical" evidence="1">
    <location>
        <begin position="112"/>
        <end position="132"/>
    </location>
</feature>
<organism evidence="2 3">
    <name type="scientific">Caenorhabditis angaria</name>
    <dbReference type="NCBI Taxonomy" id="860376"/>
    <lineage>
        <taxon>Eukaryota</taxon>
        <taxon>Metazoa</taxon>
        <taxon>Ecdysozoa</taxon>
        <taxon>Nematoda</taxon>
        <taxon>Chromadorea</taxon>
        <taxon>Rhabditida</taxon>
        <taxon>Rhabditina</taxon>
        <taxon>Rhabditomorpha</taxon>
        <taxon>Rhabditoidea</taxon>
        <taxon>Rhabditidae</taxon>
        <taxon>Peloderinae</taxon>
        <taxon>Caenorhabditis</taxon>
    </lineage>
</organism>
<dbReference type="Proteomes" id="UP001152747">
    <property type="component" value="Unassembled WGS sequence"/>
</dbReference>
<dbReference type="AlphaFoldDB" id="A0A9P1IKU3"/>
<dbReference type="EMBL" id="CANHGI010000004">
    <property type="protein sequence ID" value="CAI5447424.1"/>
    <property type="molecule type" value="Genomic_DNA"/>
</dbReference>
<protein>
    <submittedName>
        <fullName evidence="2">Uncharacterized protein</fullName>
    </submittedName>
</protein>
<comment type="caution">
    <text evidence="2">The sequence shown here is derived from an EMBL/GenBank/DDBJ whole genome shotgun (WGS) entry which is preliminary data.</text>
</comment>
<evidence type="ECO:0000313" key="3">
    <source>
        <dbReference type="Proteomes" id="UP001152747"/>
    </source>
</evidence>
<keyword evidence="3" id="KW-1185">Reference proteome</keyword>
<dbReference type="PANTHER" id="PTHR35180">
    <property type="entry name" value="PROTEIN CBG06219"/>
    <property type="match status" value="1"/>
</dbReference>
<proteinExistence type="predicted"/>
<feature type="transmembrane region" description="Helical" evidence="1">
    <location>
        <begin position="253"/>
        <end position="273"/>
    </location>
</feature>
<evidence type="ECO:0000256" key="1">
    <source>
        <dbReference type="SAM" id="Phobius"/>
    </source>
</evidence>
<keyword evidence="1" id="KW-0812">Transmembrane</keyword>
<keyword evidence="1" id="KW-0472">Membrane</keyword>
<reference evidence="2" key="1">
    <citation type="submission" date="2022-11" db="EMBL/GenBank/DDBJ databases">
        <authorList>
            <person name="Kikuchi T."/>
        </authorList>
    </citation>
    <scope>NUCLEOTIDE SEQUENCE</scope>
    <source>
        <strain evidence="2">PS1010</strain>
    </source>
</reference>
<dbReference type="OrthoDB" id="5854748at2759"/>
<feature type="transmembrane region" description="Helical" evidence="1">
    <location>
        <begin position="176"/>
        <end position="197"/>
    </location>
</feature>
<accession>A0A9P1IKU3</accession>
<evidence type="ECO:0000313" key="2">
    <source>
        <dbReference type="EMBL" id="CAI5447424.1"/>
    </source>
</evidence>
<name>A0A9P1IKU3_9PELO</name>
<dbReference type="PANTHER" id="PTHR35180:SF4">
    <property type="entry name" value="PROTEIN CBG06219"/>
    <property type="match status" value="1"/>
</dbReference>
<gene>
    <name evidence="2" type="ORF">CAMP_LOCUS10061</name>
</gene>
<keyword evidence="1" id="KW-1133">Transmembrane helix</keyword>